<comment type="caution">
    <text evidence="4">The sequence shown here is derived from an EMBL/GenBank/DDBJ whole genome shotgun (WGS) entry which is preliminary data.</text>
</comment>
<organism evidence="4 5">
    <name type="scientific">Polaribacter irgensii 23-P</name>
    <dbReference type="NCBI Taxonomy" id="313594"/>
    <lineage>
        <taxon>Bacteria</taxon>
        <taxon>Pseudomonadati</taxon>
        <taxon>Bacteroidota</taxon>
        <taxon>Flavobacteriia</taxon>
        <taxon>Flavobacteriales</taxon>
        <taxon>Flavobacteriaceae</taxon>
    </lineage>
</organism>
<dbReference type="GO" id="GO:0031412">
    <property type="term" value="P:gas vesicle organization"/>
    <property type="evidence" value="ECO:0007669"/>
    <property type="project" value="InterPro"/>
</dbReference>
<dbReference type="Pfam" id="PF06386">
    <property type="entry name" value="GvpL_GvpF"/>
    <property type="match status" value="1"/>
</dbReference>
<dbReference type="OrthoDB" id="144737at2"/>
<evidence type="ECO:0000256" key="2">
    <source>
        <dbReference type="ARBA" id="ARBA00035108"/>
    </source>
</evidence>
<comment type="subcellular location">
    <subcellularLocation>
        <location evidence="2">Gas vesicle</location>
    </subcellularLocation>
</comment>
<reference evidence="4 5" key="1">
    <citation type="submission" date="2006-02" db="EMBL/GenBank/DDBJ databases">
        <authorList>
            <person name="Murray A."/>
            <person name="Staley J."/>
            <person name="Ferriera S."/>
            <person name="Johnson J."/>
            <person name="Kravitz S."/>
            <person name="Halpern A."/>
            <person name="Remington K."/>
            <person name="Beeson K."/>
            <person name="Tran B."/>
            <person name="Rogers Y.-H."/>
            <person name="Friedman R."/>
            <person name="Venter J.C."/>
        </authorList>
    </citation>
    <scope>NUCLEOTIDE SEQUENCE [LARGE SCALE GENOMIC DNA]</scope>
    <source>
        <strain evidence="4 5">23-P</strain>
    </source>
</reference>
<keyword evidence="5" id="KW-1185">Reference proteome</keyword>
<dbReference type="Proteomes" id="UP000003053">
    <property type="component" value="Unassembled WGS sequence"/>
</dbReference>
<evidence type="ECO:0000256" key="3">
    <source>
        <dbReference type="ARBA" id="ARBA00035643"/>
    </source>
</evidence>
<name>A4BWG6_9FLAO</name>
<proteinExistence type="inferred from homology"/>
<accession>A4BWG6</accession>
<evidence type="ECO:0008006" key="6">
    <source>
        <dbReference type="Google" id="ProtNLM"/>
    </source>
</evidence>
<evidence type="ECO:0000313" key="4">
    <source>
        <dbReference type="EMBL" id="EAR13307.1"/>
    </source>
</evidence>
<dbReference type="AlphaFoldDB" id="A4BWG6"/>
<evidence type="ECO:0000313" key="5">
    <source>
        <dbReference type="Proteomes" id="UP000003053"/>
    </source>
</evidence>
<dbReference type="GO" id="GO:0031411">
    <property type="term" value="C:gas vesicle"/>
    <property type="evidence" value="ECO:0007669"/>
    <property type="project" value="UniProtKB-SubCell"/>
</dbReference>
<dbReference type="EMBL" id="AAOG01000001">
    <property type="protein sequence ID" value="EAR13307.1"/>
    <property type="molecule type" value="Genomic_DNA"/>
</dbReference>
<protein>
    <recommendedName>
        <fullName evidence="6">Gas vesicle synthesis GvpLGvpF</fullName>
    </recommendedName>
</protein>
<comment type="similarity">
    <text evidence="3">Belongs to the gas vesicle GvpF/GvpL family.</text>
</comment>
<gene>
    <name evidence="4" type="ORF">PI23P_02397</name>
</gene>
<keyword evidence="1" id="KW-0304">Gas vesicle</keyword>
<dbReference type="PANTHER" id="PTHR36852">
    <property type="entry name" value="PROTEIN GVPL 2"/>
    <property type="match status" value="1"/>
</dbReference>
<dbReference type="RefSeq" id="WP_004569103.1">
    <property type="nucleotide sequence ID" value="NZ_CH724148.1"/>
</dbReference>
<dbReference type="STRING" id="313594.PI23P_02397"/>
<sequence length="256" mass="29515">MDRDKERKGIYLYCIIRHTDTVIEFGPIGIGARKDRVYTISYKDISMVVSQSATMRYEARRINLTGHTLVLEEVMKEFSVLPVRFSTITDSCDESKVLEILEKDYDKFSNLLEEMKDVKELGLKVLALEKPIYKYILEKYQDIRALKEKLAKLDPEKAHYQLVKIGEMVEKALAKENSNFSDDIVEVLTPLSDEVKINDNYGERMLLNAAFLIKNENEGQFDKAINALDEQYGDLLSFKYVGTLPPYNFVTLVINT</sequence>
<dbReference type="eggNOG" id="COG0154">
    <property type="taxonomic scope" value="Bacteria"/>
</dbReference>
<dbReference type="PANTHER" id="PTHR36852:SF1">
    <property type="entry name" value="PROTEIN GVPL 2"/>
    <property type="match status" value="1"/>
</dbReference>
<dbReference type="InterPro" id="IPR009430">
    <property type="entry name" value="GvpL/GvpF"/>
</dbReference>
<evidence type="ECO:0000256" key="1">
    <source>
        <dbReference type="ARBA" id="ARBA00022987"/>
    </source>
</evidence>
<dbReference type="HOGENOM" id="CLU_065736_3_0_10"/>